<dbReference type="EMBL" id="SOBG01000006">
    <property type="protein sequence ID" value="TDT69183.1"/>
    <property type="molecule type" value="Genomic_DNA"/>
</dbReference>
<comment type="caution">
    <text evidence="8">The sequence shown here is derived from an EMBL/GenBank/DDBJ whole genome shotgun (WGS) entry which is preliminary data.</text>
</comment>
<dbReference type="InterPro" id="IPR004633">
    <property type="entry name" value="NaPi_cotrn-rel/YqeW-like"/>
</dbReference>
<evidence type="ECO:0000256" key="6">
    <source>
        <dbReference type="SAM" id="Phobius"/>
    </source>
</evidence>
<evidence type="ECO:0000259" key="7">
    <source>
        <dbReference type="Pfam" id="PF01895"/>
    </source>
</evidence>
<sequence length="533" mass="60186">MLLLSILLNSLSGLGVFLYGMRIMSKSIQEASNKKLKNFIAKSTNNPFSALFLGITITLITQSSSITTVMVVGFVDATLMTLKQAIGIILGANIGTTITGWILALKIGKYGFILFGSFAIIFLFSKNYKLKNIAKIFMAFGLIFIGLEYMKESIIPIKNSPNFIKLFQLFNTNNFSGIIFSVFLGAFLTAILQASAATIGVTIALASQNLITPYTAIALVLGENIGTTITAYLASLGASKNAKSTAYAHILIKIIGVTIIIPLFYVYSNFINYISPFSNGIKYIPLAHTIFNVTNSLIFIPFIPKFILLLNKFIKIDKNEQKSKIIHKKLFESPFIILEKSNIQLKKMNKLFLNSLNNYNSLLNNKDLKSLNIILKNEKKLDSFEEKQNLLLTSFVNYNPYNNSIIDIQYYLKLSNILESMGDYIASLGKITKKAYDNKIYFSESQIHKINSIHKKIEKVAFKISILFENNKNKELIIECKYIINKNNKILNDNIKISKKNSIDFIYSEILAKYRRINRHLLYIAEILENYTT</sequence>
<feature type="domain" description="PhoU" evidence="7">
    <location>
        <begin position="345"/>
        <end position="431"/>
    </location>
</feature>
<dbReference type="PANTHER" id="PTHR10010:SF46">
    <property type="entry name" value="SODIUM-DEPENDENT PHOSPHATE TRANSPORT PROTEIN 2B"/>
    <property type="match status" value="1"/>
</dbReference>
<dbReference type="NCBIfam" id="TIGR00704">
    <property type="entry name" value="NaPi_cotrn_rel"/>
    <property type="match status" value="1"/>
</dbReference>
<evidence type="ECO:0000313" key="8">
    <source>
        <dbReference type="EMBL" id="TDT69183.1"/>
    </source>
</evidence>
<evidence type="ECO:0000256" key="1">
    <source>
        <dbReference type="ARBA" id="ARBA00004651"/>
    </source>
</evidence>
<keyword evidence="4 6" id="KW-1133">Transmembrane helix</keyword>
<dbReference type="SUPFAM" id="SSF109755">
    <property type="entry name" value="PhoU-like"/>
    <property type="match status" value="1"/>
</dbReference>
<comment type="subcellular location">
    <subcellularLocation>
        <location evidence="1">Cell membrane</location>
        <topology evidence="1">Multi-pass membrane protein</topology>
    </subcellularLocation>
</comment>
<feature type="transmembrane region" description="Helical" evidence="6">
    <location>
        <begin position="84"/>
        <end position="103"/>
    </location>
</feature>
<evidence type="ECO:0000313" key="9">
    <source>
        <dbReference type="Proteomes" id="UP000294678"/>
    </source>
</evidence>
<evidence type="ECO:0000256" key="5">
    <source>
        <dbReference type="ARBA" id="ARBA00023136"/>
    </source>
</evidence>
<evidence type="ECO:0000256" key="4">
    <source>
        <dbReference type="ARBA" id="ARBA00022989"/>
    </source>
</evidence>
<feature type="transmembrane region" description="Helical" evidence="6">
    <location>
        <begin position="110"/>
        <end position="127"/>
    </location>
</feature>
<proteinExistence type="predicted"/>
<feature type="transmembrane region" description="Helical" evidence="6">
    <location>
        <begin position="287"/>
        <end position="310"/>
    </location>
</feature>
<dbReference type="InterPro" id="IPR026022">
    <property type="entry name" value="PhoU_dom"/>
</dbReference>
<keyword evidence="5 6" id="KW-0472">Membrane</keyword>
<reference evidence="8 9" key="1">
    <citation type="submission" date="2019-03" db="EMBL/GenBank/DDBJ databases">
        <title>Genomic Encyclopedia of Type Strains, Phase IV (KMG-IV): sequencing the most valuable type-strain genomes for metagenomic binning, comparative biology and taxonomic classification.</title>
        <authorList>
            <person name="Goeker M."/>
        </authorList>
    </citation>
    <scope>NUCLEOTIDE SEQUENCE [LARGE SCALE GENOMIC DNA]</scope>
    <source>
        <strain evidence="8 9">DSM 100055</strain>
    </source>
</reference>
<keyword evidence="3 6" id="KW-0812">Transmembrane</keyword>
<protein>
    <submittedName>
        <fullName evidence="8">Phosphate:Na+ symporter</fullName>
    </submittedName>
</protein>
<dbReference type="NCBIfam" id="NF037997">
    <property type="entry name" value="Na_Pi_symport"/>
    <property type="match status" value="1"/>
</dbReference>
<evidence type="ECO:0000256" key="3">
    <source>
        <dbReference type="ARBA" id="ARBA00022692"/>
    </source>
</evidence>
<dbReference type="Gene3D" id="1.20.58.220">
    <property type="entry name" value="Phosphate transport system protein phou homolog 2, domain 2"/>
    <property type="match status" value="1"/>
</dbReference>
<feature type="transmembrane region" description="Helical" evidence="6">
    <location>
        <begin position="178"/>
        <end position="205"/>
    </location>
</feature>
<evidence type="ECO:0000256" key="2">
    <source>
        <dbReference type="ARBA" id="ARBA00022475"/>
    </source>
</evidence>
<gene>
    <name evidence="8" type="ORF">EV215_1525</name>
</gene>
<dbReference type="GO" id="GO:0005436">
    <property type="term" value="F:sodium:phosphate symporter activity"/>
    <property type="evidence" value="ECO:0007669"/>
    <property type="project" value="InterPro"/>
</dbReference>
<accession>A0AA46I5C4</accession>
<dbReference type="GO" id="GO:0005886">
    <property type="term" value="C:plasma membrane"/>
    <property type="evidence" value="ECO:0007669"/>
    <property type="project" value="UniProtKB-SubCell"/>
</dbReference>
<organism evidence="8 9">
    <name type="scientific">Hypnocyclicus thermotrophus</name>
    <dbReference type="NCBI Taxonomy" id="1627895"/>
    <lineage>
        <taxon>Bacteria</taxon>
        <taxon>Fusobacteriati</taxon>
        <taxon>Fusobacteriota</taxon>
        <taxon>Fusobacteriia</taxon>
        <taxon>Fusobacteriales</taxon>
        <taxon>Fusobacteriaceae</taxon>
        <taxon>Hypnocyclicus</taxon>
    </lineage>
</organism>
<feature type="transmembrane region" description="Helical" evidence="6">
    <location>
        <begin position="6"/>
        <end position="25"/>
    </location>
</feature>
<feature type="transmembrane region" description="Helical" evidence="6">
    <location>
        <begin position="246"/>
        <end position="267"/>
    </location>
</feature>
<keyword evidence="9" id="KW-1185">Reference proteome</keyword>
<dbReference type="PANTHER" id="PTHR10010">
    <property type="entry name" value="SOLUTE CARRIER FAMILY 34 SODIUM PHOSPHATE , MEMBER 2-RELATED"/>
    <property type="match status" value="1"/>
</dbReference>
<dbReference type="Pfam" id="PF01895">
    <property type="entry name" value="PhoU"/>
    <property type="match status" value="1"/>
</dbReference>
<dbReference type="InterPro" id="IPR003841">
    <property type="entry name" value="Na/Pi_transpt"/>
</dbReference>
<name>A0AA46I5C4_9FUSO</name>
<keyword evidence="2" id="KW-1003">Cell membrane</keyword>
<dbReference type="Proteomes" id="UP000294678">
    <property type="component" value="Unassembled WGS sequence"/>
</dbReference>
<dbReference type="RefSeq" id="WP_134113394.1">
    <property type="nucleotide sequence ID" value="NZ_SOBG01000006.1"/>
</dbReference>
<feature type="transmembrane region" description="Helical" evidence="6">
    <location>
        <begin position="46"/>
        <end position="72"/>
    </location>
</feature>
<dbReference type="Pfam" id="PF02690">
    <property type="entry name" value="Na_Pi_cotrans"/>
    <property type="match status" value="2"/>
</dbReference>
<dbReference type="GO" id="GO:0044341">
    <property type="term" value="P:sodium-dependent phosphate transport"/>
    <property type="evidence" value="ECO:0007669"/>
    <property type="project" value="InterPro"/>
</dbReference>
<dbReference type="InterPro" id="IPR038078">
    <property type="entry name" value="PhoU-like_sf"/>
</dbReference>
<feature type="transmembrane region" description="Helical" evidence="6">
    <location>
        <begin position="211"/>
        <end position="234"/>
    </location>
</feature>
<dbReference type="AlphaFoldDB" id="A0AA46I5C4"/>